<gene>
    <name evidence="5" type="primary">fliW</name>
    <name evidence="6" type="ORF">KKC1_20510</name>
</gene>
<evidence type="ECO:0000313" key="7">
    <source>
        <dbReference type="Proteomes" id="UP000197032"/>
    </source>
</evidence>
<dbReference type="OrthoDB" id="9801235at2"/>
<comment type="caution">
    <text evidence="6">The sequence shown here is derived from an EMBL/GenBank/DDBJ whole genome shotgun (WGS) entry which is preliminary data.</text>
</comment>
<name>A0A1Z5HUA1_9FIRM</name>
<comment type="function">
    <text evidence="5">Acts as an anti-CsrA protein, binds CsrA and prevents it from repressing translation of its target genes, one of which is flagellin. Binds to flagellin and participates in the assembly of the flagellum.</text>
</comment>
<evidence type="ECO:0000256" key="5">
    <source>
        <dbReference type="HAMAP-Rule" id="MF_01185"/>
    </source>
</evidence>
<proteinExistence type="inferred from homology"/>
<dbReference type="RefSeq" id="WP_088554156.1">
    <property type="nucleotide sequence ID" value="NZ_BDGJ01000111.1"/>
</dbReference>
<sequence length="152" mass="17174">MKLETVRFGTLEVREEDMRFFPEGLLGFEELKEYALLPVPNNPAFHWLQAAEEPSVAFLVADPFVFVPDYEVDLPEEVVGQLEIRDPKEVCVYAIVSVREGEPLRVTANLLAPLVINTRNRQGKQVILSDSPYGIQEPLFNRTAEQRCGQAG</sequence>
<organism evidence="6 7">
    <name type="scientific">Calderihabitans maritimus</name>
    <dbReference type="NCBI Taxonomy" id="1246530"/>
    <lineage>
        <taxon>Bacteria</taxon>
        <taxon>Bacillati</taxon>
        <taxon>Bacillota</taxon>
        <taxon>Clostridia</taxon>
        <taxon>Neomoorellales</taxon>
        <taxon>Calderihabitantaceae</taxon>
        <taxon>Calderihabitans</taxon>
    </lineage>
</organism>
<dbReference type="Proteomes" id="UP000197032">
    <property type="component" value="Unassembled WGS sequence"/>
</dbReference>
<dbReference type="HAMAP" id="MF_01185">
    <property type="entry name" value="FliW"/>
    <property type="match status" value="1"/>
</dbReference>
<dbReference type="Pfam" id="PF02623">
    <property type="entry name" value="FliW"/>
    <property type="match status" value="1"/>
</dbReference>
<comment type="similarity">
    <text evidence="5">Belongs to the FliW family.</text>
</comment>
<accession>A0A1Z5HUA1</accession>
<dbReference type="PANTHER" id="PTHR39190:SF1">
    <property type="entry name" value="FLAGELLAR ASSEMBLY FACTOR FLIW"/>
    <property type="match status" value="1"/>
</dbReference>
<keyword evidence="3 5" id="KW-0810">Translation regulation</keyword>
<keyword evidence="2 5" id="KW-1005">Bacterial flagellum biogenesis</keyword>
<dbReference type="PANTHER" id="PTHR39190">
    <property type="entry name" value="FLAGELLAR ASSEMBLY FACTOR FLIW"/>
    <property type="match status" value="1"/>
</dbReference>
<dbReference type="AlphaFoldDB" id="A0A1Z5HUA1"/>
<keyword evidence="7" id="KW-1185">Reference proteome</keyword>
<dbReference type="InterPro" id="IPR024046">
    <property type="entry name" value="Flagellar_assmbl_FliW_dom_sf"/>
</dbReference>
<dbReference type="Gene3D" id="2.30.290.10">
    <property type="entry name" value="BH3618-like"/>
    <property type="match status" value="1"/>
</dbReference>
<comment type="subcellular location">
    <subcellularLocation>
        <location evidence="5">Cytoplasm</location>
    </subcellularLocation>
</comment>
<evidence type="ECO:0000313" key="6">
    <source>
        <dbReference type="EMBL" id="GAW92905.1"/>
    </source>
</evidence>
<dbReference type="SUPFAM" id="SSF141457">
    <property type="entry name" value="BH3618-like"/>
    <property type="match status" value="1"/>
</dbReference>
<keyword evidence="1 5" id="KW-0963">Cytoplasm</keyword>
<dbReference type="GO" id="GO:0044780">
    <property type="term" value="P:bacterial-type flagellum assembly"/>
    <property type="evidence" value="ECO:0007669"/>
    <property type="project" value="UniProtKB-UniRule"/>
</dbReference>
<dbReference type="InterPro" id="IPR003775">
    <property type="entry name" value="Flagellar_assembly_factor_FliW"/>
</dbReference>
<evidence type="ECO:0000256" key="3">
    <source>
        <dbReference type="ARBA" id="ARBA00022845"/>
    </source>
</evidence>
<evidence type="ECO:0000256" key="1">
    <source>
        <dbReference type="ARBA" id="ARBA00022490"/>
    </source>
</evidence>
<reference evidence="7" key="1">
    <citation type="journal article" date="2017" name="Appl. Environ. Microbiol.">
        <title>Genomic Analysis of Calderihabitans maritimus KKC1, a Thermophilic, Hydrogenogenic, Carboxydotrophic Bacterium Isolated from Marine Sediment.</title>
        <authorList>
            <person name="Omae K."/>
            <person name="Yoneda Y."/>
            <person name="Fukuyama Y."/>
            <person name="Yoshida T."/>
            <person name="Sako Y."/>
        </authorList>
    </citation>
    <scope>NUCLEOTIDE SEQUENCE [LARGE SCALE GENOMIC DNA]</scope>
    <source>
        <strain evidence="7">KKC1</strain>
    </source>
</reference>
<dbReference type="EMBL" id="BDGJ01000111">
    <property type="protein sequence ID" value="GAW92905.1"/>
    <property type="molecule type" value="Genomic_DNA"/>
</dbReference>
<comment type="subunit">
    <text evidence="5">Interacts with translational regulator CsrA and flagellin(s).</text>
</comment>
<dbReference type="NCBIfam" id="NF009793">
    <property type="entry name" value="PRK13285.1-1"/>
    <property type="match status" value="1"/>
</dbReference>
<protein>
    <recommendedName>
        <fullName evidence="5">Flagellar assembly factor FliW</fullName>
    </recommendedName>
</protein>
<evidence type="ECO:0000256" key="2">
    <source>
        <dbReference type="ARBA" id="ARBA00022795"/>
    </source>
</evidence>
<keyword evidence="4 5" id="KW-0143">Chaperone</keyword>
<dbReference type="GO" id="GO:0005737">
    <property type="term" value="C:cytoplasm"/>
    <property type="evidence" value="ECO:0007669"/>
    <property type="project" value="UniProtKB-SubCell"/>
</dbReference>
<dbReference type="GO" id="GO:0006417">
    <property type="term" value="P:regulation of translation"/>
    <property type="evidence" value="ECO:0007669"/>
    <property type="project" value="UniProtKB-KW"/>
</dbReference>
<evidence type="ECO:0000256" key="4">
    <source>
        <dbReference type="ARBA" id="ARBA00023186"/>
    </source>
</evidence>